<keyword evidence="2" id="KW-0597">Phosphoprotein</keyword>
<evidence type="ECO:0000256" key="3">
    <source>
        <dbReference type="ARBA" id="ARBA00022597"/>
    </source>
</evidence>
<evidence type="ECO:0000313" key="8">
    <source>
        <dbReference type="EMBL" id="KRK99982.1"/>
    </source>
</evidence>
<dbReference type="SUPFAM" id="SSF52794">
    <property type="entry name" value="PTS system IIB component-like"/>
    <property type="match status" value="1"/>
</dbReference>
<comment type="caution">
    <text evidence="8">The sequence shown here is derived from an EMBL/GenBank/DDBJ whole genome shotgun (WGS) entry which is preliminary data.</text>
</comment>
<dbReference type="Gene3D" id="3.40.50.2300">
    <property type="match status" value="1"/>
</dbReference>
<dbReference type="InterPro" id="IPR013012">
    <property type="entry name" value="PTS_EIIB_3"/>
</dbReference>
<sequence length="113" mass="12664">MRNIWEAKIMARVLIVCGSSISSQSLKESAQRSTEAYQADIIFESANFQQAQLADLEQYQLILIAPQADYDIQSLATTNVPVKQMPDDIYGWMNGESLVKFTMTELDKNKVAG</sequence>
<evidence type="ECO:0000256" key="6">
    <source>
        <dbReference type="PROSITE-ProRule" id="PRU00423"/>
    </source>
</evidence>
<gene>
    <name evidence="8" type="ORF">FD04_GL000106</name>
</gene>
<evidence type="ECO:0000256" key="4">
    <source>
        <dbReference type="ARBA" id="ARBA00022679"/>
    </source>
</evidence>
<reference evidence="8 9" key="1">
    <citation type="journal article" date="2015" name="Genome Announc.">
        <title>Expanding the biotechnology potential of lactobacilli through comparative genomics of 213 strains and associated genera.</title>
        <authorList>
            <person name="Sun Z."/>
            <person name="Harris H.M."/>
            <person name="McCann A."/>
            <person name="Guo C."/>
            <person name="Argimon S."/>
            <person name="Zhang W."/>
            <person name="Yang X."/>
            <person name="Jeffery I.B."/>
            <person name="Cooney J.C."/>
            <person name="Kagawa T.F."/>
            <person name="Liu W."/>
            <person name="Song Y."/>
            <person name="Salvetti E."/>
            <person name="Wrobel A."/>
            <person name="Rasinkangas P."/>
            <person name="Parkhill J."/>
            <person name="Rea M.C."/>
            <person name="O'Sullivan O."/>
            <person name="Ritari J."/>
            <person name="Douillard F.P."/>
            <person name="Paul Ross R."/>
            <person name="Yang R."/>
            <person name="Briner A.E."/>
            <person name="Felis G.E."/>
            <person name="de Vos W.M."/>
            <person name="Barrangou R."/>
            <person name="Klaenhammer T.R."/>
            <person name="Caufield P.W."/>
            <person name="Cui Y."/>
            <person name="Zhang H."/>
            <person name="O'Toole P.W."/>
        </authorList>
    </citation>
    <scope>NUCLEOTIDE SEQUENCE [LARGE SCALE GENOMIC DNA]</scope>
    <source>
        <strain evidence="8 9">DSM 19909</strain>
    </source>
</reference>
<evidence type="ECO:0000256" key="1">
    <source>
        <dbReference type="ARBA" id="ARBA00022448"/>
    </source>
</evidence>
<dbReference type="OrthoDB" id="9808134at2"/>
<dbReference type="EMBL" id="AZEE01000001">
    <property type="protein sequence ID" value="KRK99982.1"/>
    <property type="molecule type" value="Genomic_DNA"/>
</dbReference>
<evidence type="ECO:0000256" key="5">
    <source>
        <dbReference type="ARBA" id="ARBA00022683"/>
    </source>
</evidence>
<name>A0A0R1LWI0_9LACO</name>
<evidence type="ECO:0000313" key="9">
    <source>
        <dbReference type="Proteomes" id="UP000051160"/>
    </source>
</evidence>
<organism evidence="8 9">
    <name type="scientific">Secundilactobacillus odoratitofui DSM 19909 = JCM 15043</name>
    <dbReference type="NCBI Taxonomy" id="1423776"/>
    <lineage>
        <taxon>Bacteria</taxon>
        <taxon>Bacillati</taxon>
        <taxon>Bacillota</taxon>
        <taxon>Bacilli</taxon>
        <taxon>Lactobacillales</taxon>
        <taxon>Lactobacillaceae</taxon>
        <taxon>Secundilactobacillus</taxon>
    </lineage>
</organism>
<dbReference type="AlphaFoldDB" id="A0A0R1LWI0"/>
<keyword evidence="1" id="KW-0813">Transport</keyword>
<evidence type="ECO:0000259" key="7">
    <source>
        <dbReference type="PROSITE" id="PS51100"/>
    </source>
</evidence>
<keyword evidence="5" id="KW-0598">Phosphotransferase system</keyword>
<dbReference type="GO" id="GO:0008982">
    <property type="term" value="F:protein-N(PI)-phosphohistidine-sugar phosphotransferase activity"/>
    <property type="evidence" value="ECO:0007669"/>
    <property type="project" value="InterPro"/>
</dbReference>
<feature type="modified residue" description="Phosphocysteine; by EIIA" evidence="6">
    <location>
        <position position="17"/>
    </location>
</feature>
<feature type="domain" description="PTS EIIB type-3" evidence="7">
    <location>
        <begin position="10"/>
        <end position="112"/>
    </location>
</feature>
<dbReference type="STRING" id="1423776.FD04_GL000106"/>
<keyword evidence="9" id="KW-1185">Reference proteome</keyword>
<proteinExistence type="predicted"/>
<dbReference type="InterPro" id="IPR036095">
    <property type="entry name" value="PTS_EIIB-like_sf"/>
</dbReference>
<dbReference type="GO" id="GO:0009401">
    <property type="term" value="P:phosphoenolpyruvate-dependent sugar phosphotransferase system"/>
    <property type="evidence" value="ECO:0007669"/>
    <property type="project" value="UniProtKB-KW"/>
</dbReference>
<dbReference type="PATRIC" id="fig|1423776.4.peg.105"/>
<dbReference type="Proteomes" id="UP000051160">
    <property type="component" value="Unassembled WGS sequence"/>
</dbReference>
<keyword evidence="4" id="KW-0808">Transferase</keyword>
<dbReference type="PROSITE" id="PS51100">
    <property type="entry name" value="PTS_EIIB_TYPE_3"/>
    <property type="match status" value="1"/>
</dbReference>
<protein>
    <recommendedName>
        <fullName evidence="7">PTS EIIB type-3 domain-containing protein</fullName>
    </recommendedName>
</protein>
<keyword evidence="3" id="KW-0762">Sugar transport</keyword>
<accession>A0A0R1LWI0</accession>
<evidence type="ECO:0000256" key="2">
    <source>
        <dbReference type="ARBA" id="ARBA00022553"/>
    </source>
</evidence>